<dbReference type="EMBL" id="SDWW01000065">
    <property type="protein sequence ID" value="RYV49556.1"/>
    <property type="molecule type" value="Genomic_DNA"/>
</dbReference>
<evidence type="ECO:0000256" key="1">
    <source>
        <dbReference type="SAM" id="MobiDB-lite"/>
    </source>
</evidence>
<evidence type="ECO:0000313" key="4">
    <source>
        <dbReference type="Proteomes" id="UP000293764"/>
    </source>
</evidence>
<evidence type="ECO:0008006" key="5">
    <source>
        <dbReference type="Google" id="ProtNLM"/>
    </source>
</evidence>
<dbReference type="OrthoDB" id="5244396at2"/>
<name>A0A4Q5MVE0_9MICO</name>
<gene>
    <name evidence="3" type="ORF">EUA98_18170</name>
</gene>
<dbReference type="RefSeq" id="WP_130104110.1">
    <property type="nucleotide sequence ID" value="NZ_SDWW01000065.1"/>
</dbReference>
<proteinExistence type="predicted"/>
<dbReference type="AlphaFoldDB" id="A0A4Q5MVE0"/>
<keyword evidence="2" id="KW-0472">Membrane</keyword>
<organism evidence="3 4">
    <name type="scientific">Pengzhenrongella frigida</name>
    <dbReference type="NCBI Taxonomy" id="1259133"/>
    <lineage>
        <taxon>Bacteria</taxon>
        <taxon>Bacillati</taxon>
        <taxon>Actinomycetota</taxon>
        <taxon>Actinomycetes</taxon>
        <taxon>Micrococcales</taxon>
        <taxon>Pengzhenrongella</taxon>
    </lineage>
</organism>
<dbReference type="Proteomes" id="UP000293764">
    <property type="component" value="Unassembled WGS sequence"/>
</dbReference>
<protein>
    <recommendedName>
        <fullName evidence="5">ABC transporter permease</fullName>
    </recommendedName>
</protein>
<accession>A0A4Q5MVE0</accession>
<sequence length="129" mass="14141">MTTLIANELLKLRTIRSPWLLVALTQLIIVMGVSGVFIGGADATAAGTPIGAVGHAGLLSLFTLVLGITAVAGEYRHKTITDSYLATPPARPTDRREARRLHSVRDRLRPPQRAHRPDCVRRVACRQRR</sequence>
<reference evidence="3 4" key="1">
    <citation type="submission" date="2019-01" db="EMBL/GenBank/DDBJ databases">
        <title>Novel species of Cellulomonas.</title>
        <authorList>
            <person name="Liu Q."/>
            <person name="Xin Y.-H."/>
        </authorList>
    </citation>
    <scope>NUCLEOTIDE SEQUENCE [LARGE SCALE GENOMIC DNA]</scope>
    <source>
        <strain evidence="3 4">HLT2-17</strain>
    </source>
</reference>
<keyword evidence="2" id="KW-0812">Transmembrane</keyword>
<feature type="compositionally biased region" description="Basic and acidic residues" evidence="1">
    <location>
        <begin position="103"/>
        <end position="119"/>
    </location>
</feature>
<evidence type="ECO:0000256" key="2">
    <source>
        <dbReference type="SAM" id="Phobius"/>
    </source>
</evidence>
<evidence type="ECO:0000313" key="3">
    <source>
        <dbReference type="EMBL" id="RYV49556.1"/>
    </source>
</evidence>
<comment type="caution">
    <text evidence="3">The sequence shown here is derived from an EMBL/GenBank/DDBJ whole genome shotgun (WGS) entry which is preliminary data.</text>
</comment>
<feature type="transmembrane region" description="Helical" evidence="2">
    <location>
        <begin position="20"/>
        <end position="40"/>
    </location>
</feature>
<feature type="region of interest" description="Disordered" evidence="1">
    <location>
        <begin position="84"/>
        <end position="119"/>
    </location>
</feature>
<keyword evidence="2" id="KW-1133">Transmembrane helix</keyword>
<keyword evidence="4" id="KW-1185">Reference proteome</keyword>
<feature type="transmembrane region" description="Helical" evidence="2">
    <location>
        <begin position="52"/>
        <end position="73"/>
    </location>
</feature>